<organism evidence="1">
    <name type="scientific">uncultured Caudovirales phage</name>
    <dbReference type="NCBI Taxonomy" id="2100421"/>
    <lineage>
        <taxon>Viruses</taxon>
        <taxon>Duplodnaviria</taxon>
        <taxon>Heunggongvirae</taxon>
        <taxon>Uroviricota</taxon>
        <taxon>Caudoviricetes</taxon>
        <taxon>Peduoviridae</taxon>
        <taxon>Maltschvirus</taxon>
        <taxon>Maltschvirus maltsch</taxon>
    </lineage>
</organism>
<evidence type="ECO:0000313" key="1">
    <source>
        <dbReference type="EMBL" id="CAB4197569.1"/>
    </source>
</evidence>
<accession>A0A6J5RKV3</accession>
<protein>
    <submittedName>
        <fullName evidence="1">Uncharacterized protein</fullName>
    </submittedName>
</protein>
<sequence length="110" mass="12011">MTTKKFRASRIGLDIPREGDPAWVNVIVQVNIKDADYKTVQVIDRADNITRKLEDFAQDTVSFTDPITGAPIIISGAGVGMSISEFVKTWMVQDIPNTSINAMGDVVQGV</sequence>
<gene>
    <name evidence="1" type="ORF">UFOVP1309_22</name>
</gene>
<dbReference type="EMBL" id="LR797271">
    <property type="protein sequence ID" value="CAB4197569.1"/>
    <property type="molecule type" value="Genomic_DNA"/>
</dbReference>
<name>A0A6J5RKV3_9CAUD</name>
<reference evidence="1" key="1">
    <citation type="submission" date="2020-05" db="EMBL/GenBank/DDBJ databases">
        <authorList>
            <person name="Chiriac C."/>
            <person name="Salcher M."/>
            <person name="Ghai R."/>
            <person name="Kavagutti S V."/>
        </authorList>
    </citation>
    <scope>NUCLEOTIDE SEQUENCE</scope>
</reference>
<proteinExistence type="predicted"/>